<dbReference type="AlphaFoldDB" id="A0A838L9D5"/>
<feature type="domain" description="FAD dependent oxidoreductase" evidence="2">
    <location>
        <begin position="40"/>
        <end position="392"/>
    </location>
</feature>
<name>A0A838L9D5_9SPHN</name>
<dbReference type="PRINTS" id="PR00420">
    <property type="entry name" value="RNGMNOXGNASE"/>
</dbReference>
<dbReference type="InterPro" id="IPR006076">
    <property type="entry name" value="FAD-dep_OxRdtase"/>
</dbReference>
<proteinExistence type="predicted"/>
<dbReference type="GO" id="GO:0005737">
    <property type="term" value="C:cytoplasm"/>
    <property type="evidence" value="ECO:0007669"/>
    <property type="project" value="TreeGrafter"/>
</dbReference>
<accession>A0A838L9D5</accession>
<reference evidence="3 4" key="1">
    <citation type="submission" date="2020-07" db="EMBL/GenBank/DDBJ databases">
        <authorList>
            <person name="Sun Q."/>
        </authorList>
    </citation>
    <scope>NUCLEOTIDE SEQUENCE [LARGE SCALE GENOMIC DNA]</scope>
    <source>
        <strain evidence="3 4">CGMCC 1.13654</strain>
    </source>
</reference>
<dbReference type="PANTHER" id="PTHR13847:SF281">
    <property type="entry name" value="FAD DEPENDENT OXIDOREDUCTASE DOMAIN-CONTAINING PROTEIN"/>
    <property type="match status" value="1"/>
</dbReference>
<evidence type="ECO:0000259" key="2">
    <source>
        <dbReference type="Pfam" id="PF01266"/>
    </source>
</evidence>
<dbReference type="EMBL" id="JACEIB010000026">
    <property type="protein sequence ID" value="MBA2935891.1"/>
    <property type="molecule type" value="Genomic_DNA"/>
</dbReference>
<sequence>MRSTDDDRISAAGAYPPSWYAATRIEGPAEPLLDKDVEADVCVVGGGYAGLSAALHLARAGKRVVLLEADRLGWGASGRNGGQVHVGMRREQEWLEQHLGAEDARELWRIALDAREHLDWLMQDQGAACDFTPGYLHVDHRAGYVRHTRAHVDHLRERYGYEPVRFVDREEARHLVGSGGYHGGMLDTRGGHLHALNFALGIANAAASAGASLHALSPATSLDRKGDRWTVRTPSGSVSANRVVLACNGYLRGLRPKVEQRVMPINNYVAVTAPLGAERAQEIVRNGYAVSDSRFVVYYFRITPDGRLLFGGGENYSYRFPADIAGFVRKHILAIFPQLADVAIDHAWGGTLAITPNRLPFVREVEPGMIAVGGFSGLGVVMAPYVGKLVADALNGDDADYARLARLPVPRFPGGRLMRWPTLVAAMSFLALRDRIY</sequence>
<evidence type="ECO:0000313" key="3">
    <source>
        <dbReference type="EMBL" id="MBA2935891.1"/>
    </source>
</evidence>
<dbReference type="Proteomes" id="UP000570166">
    <property type="component" value="Unassembled WGS sequence"/>
</dbReference>
<dbReference type="GO" id="GO:0016491">
    <property type="term" value="F:oxidoreductase activity"/>
    <property type="evidence" value="ECO:0007669"/>
    <property type="project" value="UniProtKB-KW"/>
</dbReference>
<protein>
    <submittedName>
        <fullName evidence="3">FAD-binding oxidoreductase</fullName>
    </submittedName>
</protein>
<dbReference type="SUPFAM" id="SSF51905">
    <property type="entry name" value="FAD/NAD(P)-binding domain"/>
    <property type="match status" value="1"/>
</dbReference>
<dbReference type="Gene3D" id="3.30.9.10">
    <property type="entry name" value="D-Amino Acid Oxidase, subunit A, domain 2"/>
    <property type="match status" value="1"/>
</dbReference>
<keyword evidence="4" id="KW-1185">Reference proteome</keyword>
<gene>
    <name evidence="3" type="ORF">HZF05_17565</name>
</gene>
<comment type="caution">
    <text evidence="3">The sequence shown here is derived from an EMBL/GenBank/DDBJ whole genome shotgun (WGS) entry which is preliminary data.</text>
</comment>
<dbReference type="InterPro" id="IPR036188">
    <property type="entry name" value="FAD/NAD-bd_sf"/>
</dbReference>
<dbReference type="RefSeq" id="WP_160363078.1">
    <property type="nucleotide sequence ID" value="NZ_JACEIB010000026.1"/>
</dbReference>
<dbReference type="PANTHER" id="PTHR13847">
    <property type="entry name" value="SARCOSINE DEHYDROGENASE-RELATED"/>
    <property type="match status" value="1"/>
</dbReference>
<dbReference type="Gene3D" id="3.50.50.60">
    <property type="entry name" value="FAD/NAD(P)-binding domain"/>
    <property type="match status" value="1"/>
</dbReference>
<organism evidence="3 4">
    <name type="scientific">Sphingomonas chungangi</name>
    <dbReference type="NCBI Taxonomy" id="2683589"/>
    <lineage>
        <taxon>Bacteria</taxon>
        <taxon>Pseudomonadati</taxon>
        <taxon>Pseudomonadota</taxon>
        <taxon>Alphaproteobacteria</taxon>
        <taxon>Sphingomonadales</taxon>
        <taxon>Sphingomonadaceae</taxon>
        <taxon>Sphingomonas</taxon>
    </lineage>
</organism>
<dbReference type="Pfam" id="PF01266">
    <property type="entry name" value="DAO"/>
    <property type="match status" value="1"/>
</dbReference>
<evidence type="ECO:0000256" key="1">
    <source>
        <dbReference type="ARBA" id="ARBA00023002"/>
    </source>
</evidence>
<evidence type="ECO:0000313" key="4">
    <source>
        <dbReference type="Proteomes" id="UP000570166"/>
    </source>
</evidence>
<keyword evidence="1" id="KW-0560">Oxidoreductase</keyword>